<evidence type="ECO:0000313" key="2">
    <source>
        <dbReference type="EMBL" id="MFD1341760.1"/>
    </source>
</evidence>
<dbReference type="EMBL" id="JBHTMU010000006">
    <property type="protein sequence ID" value="MFD1341760.1"/>
    <property type="molecule type" value="Genomic_DNA"/>
</dbReference>
<feature type="signal peptide" evidence="1">
    <location>
        <begin position="1"/>
        <end position="19"/>
    </location>
</feature>
<protein>
    <recommendedName>
        <fullName evidence="4">Thioredoxin-like fold domain-containing protein</fullName>
    </recommendedName>
</protein>
<evidence type="ECO:0008006" key="4">
    <source>
        <dbReference type="Google" id="ProtNLM"/>
    </source>
</evidence>
<reference evidence="3" key="1">
    <citation type="journal article" date="2019" name="Int. J. Syst. Evol. Microbiol.">
        <title>The Global Catalogue of Microorganisms (GCM) 10K type strain sequencing project: providing services to taxonomists for standard genome sequencing and annotation.</title>
        <authorList>
            <consortium name="The Broad Institute Genomics Platform"/>
            <consortium name="The Broad Institute Genome Sequencing Center for Infectious Disease"/>
            <person name="Wu L."/>
            <person name="Ma J."/>
        </authorList>
    </citation>
    <scope>NUCLEOTIDE SEQUENCE [LARGE SCALE GENOMIC DNA]</scope>
    <source>
        <strain evidence="3">CCUG 62953</strain>
    </source>
</reference>
<keyword evidence="3" id="KW-1185">Reference proteome</keyword>
<comment type="caution">
    <text evidence="2">The sequence shown here is derived from an EMBL/GenBank/DDBJ whole genome shotgun (WGS) entry which is preliminary data.</text>
</comment>
<feature type="chain" id="PRO_5047030254" description="Thioredoxin-like fold domain-containing protein" evidence="1">
    <location>
        <begin position="20"/>
        <end position="174"/>
    </location>
</feature>
<evidence type="ECO:0000313" key="3">
    <source>
        <dbReference type="Proteomes" id="UP001597135"/>
    </source>
</evidence>
<organism evidence="2 3">
    <name type="scientific">Litorisediminicola beolgyonensis</name>
    <dbReference type="NCBI Taxonomy" id="1173614"/>
    <lineage>
        <taxon>Bacteria</taxon>
        <taxon>Pseudomonadati</taxon>
        <taxon>Pseudomonadota</taxon>
        <taxon>Alphaproteobacteria</taxon>
        <taxon>Rhodobacterales</taxon>
        <taxon>Paracoccaceae</taxon>
        <taxon>Litorisediminicola</taxon>
    </lineage>
</organism>
<name>A0ABW3ZFF8_9RHOB</name>
<accession>A0ABW3ZFF8</accession>
<dbReference type="RefSeq" id="WP_386801827.1">
    <property type="nucleotide sequence ID" value="NZ_JBHTMU010000006.1"/>
</dbReference>
<dbReference type="Proteomes" id="UP001597135">
    <property type="component" value="Unassembled WGS sequence"/>
</dbReference>
<evidence type="ECO:0000256" key="1">
    <source>
        <dbReference type="SAM" id="SignalP"/>
    </source>
</evidence>
<sequence>MIRTLWGAALWTAALGTTAAPLHAGALFPETEQRAAFGAELRAALIADPAPILEALNPSPVSYAEDIAEDLARLDAERAALYAPHLPRLGAQDGAVTIAFLTGPDCNDCALAETELTALLERLGLAATRIDTGDDAAAAMMARLTLDALPAYVLPDMMIRGHVPDFVLERYLTE</sequence>
<gene>
    <name evidence="2" type="ORF">ACFQ4E_04940</name>
</gene>
<keyword evidence="1" id="KW-0732">Signal</keyword>
<proteinExistence type="predicted"/>